<keyword evidence="2" id="KW-0238">DNA-binding</keyword>
<feature type="compositionally biased region" description="Basic and acidic residues" evidence="5">
    <location>
        <begin position="385"/>
        <end position="402"/>
    </location>
</feature>
<feature type="compositionally biased region" description="Basic and acidic residues" evidence="5">
    <location>
        <begin position="1523"/>
        <end position="1539"/>
    </location>
</feature>
<evidence type="ECO:0000313" key="7">
    <source>
        <dbReference type="EMBL" id="EIE24406.1"/>
    </source>
</evidence>
<dbReference type="KEGG" id="csl:COCSUDRAFT_61831"/>
<feature type="compositionally biased region" description="Low complexity" evidence="5">
    <location>
        <begin position="1450"/>
        <end position="1472"/>
    </location>
</feature>
<dbReference type="OrthoDB" id="6270329at2759"/>
<feature type="compositionally biased region" description="Low complexity" evidence="5">
    <location>
        <begin position="1277"/>
        <end position="1290"/>
    </location>
</feature>
<dbReference type="PANTHER" id="PTHR32002">
    <property type="entry name" value="PROTEIN NLP8"/>
    <property type="match status" value="1"/>
</dbReference>
<keyword evidence="4" id="KW-0539">Nucleus</keyword>
<feature type="region of interest" description="Disordered" evidence="5">
    <location>
        <begin position="803"/>
        <end position="826"/>
    </location>
</feature>
<feature type="region of interest" description="Disordered" evidence="5">
    <location>
        <begin position="897"/>
        <end position="929"/>
    </location>
</feature>
<evidence type="ECO:0000256" key="1">
    <source>
        <dbReference type="ARBA" id="ARBA00023015"/>
    </source>
</evidence>
<feature type="compositionally biased region" description="Low complexity" evidence="5">
    <location>
        <begin position="445"/>
        <end position="467"/>
    </location>
</feature>
<gene>
    <name evidence="7" type="ORF">COCSUDRAFT_61831</name>
</gene>
<evidence type="ECO:0000256" key="5">
    <source>
        <dbReference type="SAM" id="MobiDB-lite"/>
    </source>
</evidence>
<comment type="caution">
    <text evidence="7">The sequence shown here is derived from an EMBL/GenBank/DDBJ whole genome shotgun (WGS) entry which is preliminary data.</text>
</comment>
<dbReference type="GO" id="GO:0003700">
    <property type="term" value="F:DNA-binding transcription factor activity"/>
    <property type="evidence" value="ECO:0007669"/>
    <property type="project" value="InterPro"/>
</dbReference>
<dbReference type="PANTHER" id="PTHR32002:SF41">
    <property type="entry name" value="PROTEIN NLP8"/>
    <property type="match status" value="1"/>
</dbReference>
<feature type="compositionally biased region" description="Polar residues" evidence="5">
    <location>
        <begin position="248"/>
        <end position="265"/>
    </location>
</feature>
<feature type="region of interest" description="Disordered" evidence="5">
    <location>
        <begin position="980"/>
        <end position="1171"/>
    </location>
</feature>
<feature type="compositionally biased region" description="Polar residues" evidence="5">
    <location>
        <begin position="1247"/>
        <end position="1266"/>
    </location>
</feature>
<keyword evidence="1" id="KW-0805">Transcription regulation</keyword>
<proteinExistence type="predicted"/>
<name>I0Z187_COCSC</name>
<feature type="domain" description="RWP-RK" evidence="6">
    <location>
        <begin position="557"/>
        <end position="643"/>
    </location>
</feature>
<dbReference type="GeneID" id="17042416"/>
<feature type="compositionally biased region" description="Low complexity" evidence="5">
    <location>
        <begin position="340"/>
        <end position="381"/>
    </location>
</feature>
<keyword evidence="8" id="KW-1185">Reference proteome</keyword>
<evidence type="ECO:0000256" key="3">
    <source>
        <dbReference type="ARBA" id="ARBA00023163"/>
    </source>
</evidence>
<feature type="region of interest" description="Disordered" evidence="5">
    <location>
        <begin position="246"/>
        <end position="552"/>
    </location>
</feature>
<evidence type="ECO:0000256" key="2">
    <source>
        <dbReference type="ARBA" id="ARBA00023125"/>
    </source>
</evidence>
<feature type="region of interest" description="Disordered" evidence="5">
    <location>
        <begin position="767"/>
        <end position="791"/>
    </location>
</feature>
<dbReference type="RefSeq" id="XP_005648950.1">
    <property type="nucleotide sequence ID" value="XM_005648893.1"/>
</dbReference>
<feature type="compositionally biased region" description="Polar residues" evidence="5">
    <location>
        <begin position="904"/>
        <end position="918"/>
    </location>
</feature>
<reference evidence="7 8" key="1">
    <citation type="journal article" date="2012" name="Genome Biol.">
        <title>The genome of the polar eukaryotic microalga coccomyxa subellipsoidea reveals traits of cold adaptation.</title>
        <authorList>
            <person name="Blanc G."/>
            <person name="Agarkova I."/>
            <person name="Grimwood J."/>
            <person name="Kuo A."/>
            <person name="Brueggeman A."/>
            <person name="Dunigan D."/>
            <person name="Gurnon J."/>
            <person name="Ladunga I."/>
            <person name="Lindquist E."/>
            <person name="Lucas S."/>
            <person name="Pangilinan J."/>
            <person name="Proschold T."/>
            <person name="Salamov A."/>
            <person name="Schmutz J."/>
            <person name="Weeks D."/>
            <person name="Yamada T."/>
            <person name="Claverie J.M."/>
            <person name="Grigoriev I."/>
            <person name="Van Etten J."/>
            <person name="Lomsadze A."/>
            <person name="Borodovsky M."/>
        </authorList>
    </citation>
    <scope>NUCLEOTIDE SEQUENCE [LARGE SCALE GENOMIC DNA]</scope>
    <source>
        <strain evidence="7 8">C-169</strain>
    </source>
</reference>
<organism evidence="7 8">
    <name type="scientific">Coccomyxa subellipsoidea (strain C-169)</name>
    <name type="common">Green microalga</name>
    <dbReference type="NCBI Taxonomy" id="574566"/>
    <lineage>
        <taxon>Eukaryota</taxon>
        <taxon>Viridiplantae</taxon>
        <taxon>Chlorophyta</taxon>
        <taxon>core chlorophytes</taxon>
        <taxon>Trebouxiophyceae</taxon>
        <taxon>Trebouxiophyceae incertae sedis</taxon>
        <taxon>Coccomyxaceae</taxon>
        <taxon>Coccomyxa</taxon>
        <taxon>Coccomyxa subellipsoidea</taxon>
    </lineage>
</organism>
<feature type="compositionally biased region" description="Polar residues" evidence="5">
    <location>
        <begin position="998"/>
        <end position="1010"/>
    </location>
</feature>
<dbReference type="InterPro" id="IPR003035">
    <property type="entry name" value="RWP-RK_dom"/>
</dbReference>
<evidence type="ECO:0000313" key="8">
    <source>
        <dbReference type="Proteomes" id="UP000007264"/>
    </source>
</evidence>
<evidence type="ECO:0000256" key="4">
    <source>
        <dbReference type="ARBA" id="ARBA00023242"/>
    </source>
</evidence>
<accession>I0Z187</accession>
<dbReference type="Pfam" id="PF02042">
    <property type="entry name" value="RWP-RK"/>
    <property type="match status" value="1"/>
</dbReference>
<dbReference type="PROSITE" id="PS51519">
    <property type="entry name" value="RWP_RK"/>
    <property type="match status" value="1"/>
</dbReference>
<feature type="compositionally biased region" description="Low complexity" evidence="5">
    <location>
        <begin position="1142"/>
        <end position="1171"/>
    </location>
</feature>
<feature type="compositionally biased region" description="Low complexity" evidence="5">
    <location>
        <begin position="1418"/>
        <end position="1438"/>
    </location>
</feature>
<feature type="compositionally biased region" description="Basic residues" evidence="5">
    <location>
        <begin position="1044"/>
        <end position="1072"/>
    </location>
</feature>
<protein>
    <recommendedName>
        <fullName evidence="6">RWP-RK domain-containing protein</fullName>
    </recommendedName>
</protein>
<dbReference type="GO" id="GO:0003677">
    <property type="term" value="F:DNA binding"/>
    <property type="evidence" value="ECO:0007669"/>
    <property type="project" value="UniProtKB-KW"/>
</dbReference>
<dbReference type="Proteomes" id="UP000007264">
    <property type="component" value="Unassembled WGS sequence"/>
</dbReference>
<sequence>MHTNGEAHKLQDRKTHVIAEALLGVSFLKRSVEVSDRDFGAITLMEAAPTGSLREKLQQAVYGFGQLAGCVCQGALVQVWLPVLNASTGTCDDLQTKGQPWSISGLQDTQLCLFRADCSEVTISAANDNASCETVRGALQRREVSVYADVCALPAENYSRAAKATKLGVHGSMLVPLFPHKDLSLAGPVAVLELLQLGADVTCFPALFNWLLEKLPMLNLHIPREIAHWHDAAGLDVMAKAQLGADTGPSTSATAAGSQQEQPATAHTPGSSTPASPISIIPQRPKVSSDEDRPGSAKSASLENAQPPPHGSAGAGPAQPSGRGNTPAARRAHTEQRLSGMEQAQMLQQEAEGAGQARASGRGNAGSGMNRAEQQEAQQTRRQSRHGEQRQSEMLDDARMSEEWALLGSEGAGQPRASGRGNTPSGVSGHAEQRQGVLQRSHASEQGAQEAAPAAAGPARGRATRGARVCDVGAESPAGSGERPRTSAPRQKGERSKAGVDSAAAEERPFSPGSLVSVGTLGNSHVSEAEHQAHDLASARGEQPDLAPETHHRRAPLAADIGEDSGESSGRALQLSFAELKAHFGVPLTEAATRLGVQRQDLVRSCREHNLEGWPRLSLSVNDAARSEGVPVSISSLPSDVDAAEMAAFVPFGPKAHRTTPASSWRTNSVHTMPLRQGEAGGPGWQLGGRSRRAKAAAAACHSANAGGDALMFEPEMDPVGSPQEEGESNNWVGYAKGLMLPVRSPRETRMHGEGLDEAAAQLPLSGDADAEQRQPQSSCWQKDNDPFGDTRWENWERLRWSQGADSAGRQPPPPGDVPPSGSTFTGTSLAQCLGFTREHGISTADIVEAAAMIGMAPLAPDQAPACMGSPPPITSGQPRALQQSTIDTLWELNSMEPGPQRQVLPSQQEQVMSTPQSGLLPPSQPTQSETCRRALLGDLDTAAERAAAQAQMGSLSGPSEDVRRAIHQGICARERAPFSSGCTTAAATGGPHDEGTPTAQPSASGTTISDCAVGARGAADASETADSGESREQSLPSWSRAAGKGKKKKALGAKRGGRGRGRGRGHGRRKRGDGGNRSLAVATADAGCGPRLFRGGGRPRLRLRIKGPSAERGSPPPPPPQQEQNTSPAELPAQPVEDLHAAQSSEQPESAAAEQPSVQQEVAAAAQPLAAAEVAAPCRPLLPPAEPAVSEPLPPHKAIGIVPVSVPPRSTQSVPLPCTPPLDNDEEVTSAEVTSAEVASAPSSADTAQNAPEPCSTASLSQEENAPTDASPETHAASAPPMLAAAATAQTGSPEKAAAATATEECSGQRQDTASGRDAQTAAPRAKEAAAAAKPRMQKRLTLAPAPAVAGRQRWAGGGSRGSSGEARGGPKKRGRPPHMVPHPHTGQLVPKRDLIAARIDPLTGECRSGKKRKAKAAAAAAAKNSSPENPAAEEAPFAVLGRKRKAKAAAAAPAKEASPEIPAAEEAPFAVPSRSDKQKRPVKKSRRVIEAEEAQQDLGSSPEPEAPAHDETAAAADAAGDDDRHSQSDGEAEVERVPKRKQFKLQALLADCPAGHHPETPTRGTSALVYMSTPTSRPRNALLASPTARKFPAATEQEITCDEQLPERLPEPSEAALQGFLVDALNFSPPRPLSGVPPFGGGVPPFSGGGSLFGGGGGSVSESPLPRLHDADQMFYGCPLGDLGTAAFTDLAESSFSFGCFT</sequence>
<feature type="region of interest" description="Disordered" evidence="5">
    <location>
        <begin position="1204"/>
        <end position="1542"/>
    </location>
</feature>
<keyword evidence="3" id="KW-0804">Transcription</keyword>
<dbReference type="InterPro" id="IPR045012">
    <property type="entry name" value="NLP"/>
</dbReference>
<feature type="compositionally biased region" description="Low complexity" evidence="5">
    <location>
        <begin position="269"/>
        <end position="282"/>
    </location>
</feature>
<evidence type="ECO:0000259" key="6">
    <source>
        <dbReference type="PROSITE" id="PS51519"/>
    </source>
</evidence>
<dbReference type="EMBL" id="AGSI01000005">
    <property type="protein sequence ID" value="EIE24406.1"/>
    <property type="molecule type" value="Genomic_DNA"/>
</dbReference>
<feature type="compositionally biased region" description="Low complexity" evidence="5">
    <location>
        <begin position="311"/>
        <end position="322"/>
    </location>
</feature>
<feature type="compositionally biased region" description="Low complexity" evidence="5">
    <location>
        <begin position="1231"/>
        <end position="1246"/>
    </location>
</feature>